<dbReference type="RefSeq" id="YP_009115292.1">
    <property type="nucleotide sequence ID" value="NC_026126.1"/>
</dbReference>
<dbReference type="PIRSF" id="PIRSF002161">
    <property type="entry name" value="Ribosomal_L5"/>
    <property type="match status" value="1"/>
</dbReference>
<dbReference type="Pfam" id="PF00673">
    <property type="entry name" value="Ribosomal_L5_C"/>
    <property type="match status" value="1"/>
</dbReference>
<evidence type="ECO:0000259" key="5">
    <source>
        <dbReference type="Pfam" id="PF00673"/>
    </source>
</evidence>
<name>A0A0U1XZ26_BERFE</name>
<sequence>MHFLNRYYNKTLNYDLINKFPYNTTKKLPKLKKITLNFGGKTTEVKHLASSLLALELITNQKGSFTTASRPNIRLKIRSGNPTGCKVTLRRNYMFDFFLKTLVEIFPKIKNFKGIQITKKTKKNVFSYEINDVFIFPELEEHYYLFNNLPKLHITIVTSCKSKEEFFFLLKSLQLPFKRS</sequence>
<organism evidence="6">
    <name type="scientific">Berkeleya fennica</name>
    <name type="common">Tube-dwelling diatom</name>
    <dbReference type="NCBI Taxonomy" id="1577906"/>
    <lineage>
        <taxon>Eukaryota</taxon>
        <taxon>Sar</taxon>
        <taxon>Stramenopiles</taxon>
        <taxon>Ochrophyta</taxon>
        <taxon>Bacillariophyta</taxon>
        <taxon>Bacillariophyceae</taxon>
        <taxon>Bacillariophycidae</taxon>
        <taxon>Naviculales</taxon>
        <taxon>Berkeleyaceae</taxon>
        <taxon>Berkeleya</taxon>
    </lineage>
</organism>
<dbReference type="EMBL" id="KM886611">
    <property type="protein sequence ID" value="AJA05813.1"/>
    <property type="molecule type" value="Genomic_DNA"/>
</dbReference>
<dbReference type="GO" id="GO:0003735">
    <property type="term" value="F:structural constituent of ribosome"/>
    <property type="evidence" value="ECO:0007669"/>
    <property type="project" value="InterPro"/>
</dbReference>
<evidence type="ECO:0000256" key="1">
    <source>
        <dbReference type="ARBA" id="ARBA00008553"/>
    </source>
</evidence>
<dbReference type="PANTHER" id="PTHR11994">
    <property type="entry name" value="60S RIBOSOMAL PROTEIN L11-RELATED"/>
    <property type="match status" value="1"/>
</dbReference>
<dbReference type="SUPFAM" id="SSF55282">
    <property type="entry name" value="RL5-like"/>
    <property type="match status" value="1"/>
</dbReference>
<dbReference type="GO" id="GO:1990904">
    <property type="term" value="C:ribonucleoprotein complex"/>
    <property type="evidence" value="ECO:0007669"/>
    <property type="project" value="UniProtKB-KW"/>
</dbReference>
<dbReference type="InterPro" id="IPR002132">
    <property type="entry name" value="Ribosomal_uL5"/>
</dbReference>
<evidence type="ECO:0000256" key="4">
    <source>
        <dbReference type="RuleBase" id="RU003930"/>
    </source>
</evidence>
<gene>
    <name evidence="6" type="primary">rpl5</name>
    <name evidence="6" type="ORF">Bfen.m42</name>
</gene>
<dbReference type="GeneID" id="22834850"/>
<accession>A0A0U1XZ26</accession>
<evidence type="ECO:0000256" key="2">
    <source>
        <dbReference type="ARBA" id="ARBA00022980"/>
    </source>
</evidence>
<dbReference type="GO" id="GO:0006412">
    <property type="term" value="P:translation"/>
    <property type="evidence" value="ECO:0007669"/>
    <property type="project" value="InterPro"/>
</dbReference>
<evidence type="ECO:0000313" key="6">
    <source>
        <dbReference type="EMBL" id="AJA05813.1"/>
    </source>
</evidence>
<keyword evidence="2 4" id="KW-0689">Ribosomal protein</keyword>
<comment type="similarity">
    <text evidence="1 4">Belongs to the universal ribosomal protein uL5 family.</text>
</comment>
<reference evidence="6" key="1">
    <citation type="journal article" date="2014" name="Mitochondrial DNA">
        <title>Repeat region absent in mitochondrial genome of tube-dwelling diatom Berkeleya fennica (Naviculales, Bacillariophyceae).</title>
        <authorList>
            <person name="An S.M."/>
            <person name="Noh J.H."/>
            <person name="Choi D.H."/>
            <person name="Lee J.H."/>
            <person name="Yang E.C."/>
        </authorList>
    </citation>
    <scope>NUCLEOTIDE SEQUENCE</scope>
</reference>
<geneLocation type="mitochondrion" evidence="6"/>
<dbReference type="AlphaFoldDB" id="A0A0U1XZ26"/>
<keyword evidence="6" id="KW-0496">Mitochondrion</keyword>
<protein>
    <submittedName>
        <fullName evidence="6">Ribosomal protein L5</fullName>
    </submittedName>
</protein>
<dbReference type="GO" id="GO:0005840">
    <property type="term" value="C:ribosome"/>
    <property type="evidence" value="ECO:0007669"/>
    <property type="project" value="UniProtKB-KW"/>
</dbReference>
<evidence type="ECO:0000256" key="3">
    <source>
        <dbReference type="ARBA" id="ARBA00023274"/>
    </source>
</evidence>
<feature type="domain" description="Large ribosomal subunit protein uL5 C-terminal" evidence="5">
    <location>
        <begin position="82"/>
        <end position="177"/>
    </location>
</feature>
<dbReference type="InterPro" id="IPR031309">
    <property type="entry name" value="Ribosomal_uL5_C"/>
</dbReference>
<dbReference type="InterPro" id="IPR022803">
    <property type="entry name" value="Ribosomal_uL5_dom_sf"/>
</dbReference>
<keyword evidence="3 4" id="KW-0687">Ribonucleoprotein</keyword>
<dbReference type="Gene3D" id="3.30.1440.10">
    <property type="match status" value="1"/>
</dbReference>
<proteinExistence type="inferred from homology"/>